<feature type="region of interest" description="Disordered" evidence="1">
    <location>
        <begin position="92"/>
        <end position="133"/>
    </location>
</feature>
<proteinExistence type="predicted"/>
<accession>A0A4Y2TEW8</accession>
<organism evidence="3 4">
    <name type="scientific">Araneus ventricosus</name>
    <name type="common">Orbweaver spider</name>
    <name type="synonym">Epeira ventricosa</name>
    <dbReference type="NCBI Taxonomy" id="182803"/>
    <lineage>
        <taxon>Eukaryota</taxon>
        <taxon>Metazoa</taxon>
        <taxon>Ecdysozoa</taxon>
        <taxon>Arthropoda</taxon>
        <taxon>Chelicerata</taxon>
        <taxon>Arachnida</taxon>
        <taxon>Araneae</taxon>
        <taxon>Araneomorphae</taxon>
        <taxon>Entelegynae</taxon>
        <taxon>Araneoidea</taxon>
        <taxon>Araneidae</taxon>
        <taxon>Araneus</taxon>
    </lineage>
</organism>
<name>A0A4Y2TEW8_ARAVE</name>
<dbReference type="Pfam" id="PF07727">
    <property type="entry name" value="RVT_2"/>
    <property type="match status" value="1"/>
</dbReference>
<keyword evidence="4" id="KW-1185">Reference proteome</keyword>
<evidence type="ECO:0000259" key="2">
    <source>
        <dbReference type="Pfam" id="PF07727"/>
    </source>
</evidence>
<dbReference type="AlphaFoldDB" id="A0A4Y2TEW8"/>
<reference evidence="3 4" key="1">
    <citation type="journal article" date="2019" name="Sci. Rep.">
        <title>Orb-weaving spider Araneus ventricosus genome elucidates the spidroin gene catalogue.</title>
        <authorList>
            <person name="Kono N."/>
            <person name="Nakamura H."/>
            <person name="Ohtoshi R."/>
            <person name="Moran D.A.P."/>
            <person name="Shinohara A."/>
            <person name="Yoshida Y."/>
            <person name="Fujiwara M."/>
            <person name="Mori M."/>
            <person name="Tomita M."/>
            <person name="Arakawa K."/>
        </authorList>
    </citation>
    <scope>NUCLEOTIDE SEQUENCE [LARGE SCALE GENOMIC DNA]</scope>
</reference>
<comment type="caution">
    <text evidence="3">The sequence shown here is derived from an EMBL/GenBank/DDBJ whole genome shotgun (WGS) entry which is preliminary data.</text>
</comment>
<evidence type="ECO:0000313" key="3">
    <source>
        <dbReference type="EMBL" id="GBN99168.1"/>
    </source>
</evidence>
<dbReference type="Proteomes" id="UP000499080">
    <property type="component" value="Unassembled WGS sequence"/>
</dbReference>
<sequence>MDVKIAFLNGNLDEDVHMSPSQGYDDGTGKVCKLNKSLYGLKQAPRQWFHKFQQFMNKVKDNKVKTFGKKKTKMAENSDLLALLAEIKNSMEKRQEEMKDRMEKGQEQMKKGQEEMKKGQEEMKKGQEEIKKE</sequence>
<evidence type="ECO:0000313" key="4">
    <source>
        <dbReference type="Proteomes" id="UP000499080"/>
    </source>
</evidence>
<dbReference type="EMBL" id="BGPR01028184">
    <property type="protein sequence ID" value="GBN99168.1"/>
    <property type="molecule type" value="Genomic_DNA"/>
</dbReference>
<dbReference type="InterPro" id="IPR013103">
    <property type="entry name" value="RVT_2"/>
</dbReference>
<gene>
    <name evidence="3" type="ORF">AVEN_67146_1</name>
</gene>
<dbReference type="OrthoDB" id="413361at2759"/>
<evidence type="ECO:0000256" key="1">
    <source>
        <dbReference type="SAM" id="MobiDB-lite"/>
    </source>
</evidence>
<protein>
    <recommendedName>
        <fullName evidence="2">Reverse transcriptase Ty1/copia-type domain-containing protein</fullName>
    </recommendedName>
</protein>
<feature type="domain" description="Reverse transcriptase Ty1/copia-type" evidence="2">
    <location>
        <begin position="1"/>
        <end position="66"/>
    </location>
</feature>